<feature type="domain" description="T6SS Phospholipase effector Tle1-like catalytic" evidence="1">
    <location>
        <begin position="7"/>
        <end position="280"/>
    </location>
</feature>
<proteinExistence type="predicted"/>
<dbReference type="AlphaFoldDB" id="A0A9P8M770"/>
<dbReference type="Pfam" id="PF09994">
    <property type="entry name" value="T6SS_Tle1-like_cat"/>
    <property type="match status" value="1"/>
</dbReference>
<dbReference type="InterPro" id="IPR018712">
    <property type="entry name" value="Tle1-like_cat"/>
</dbReference>
<reference evidence="2 3" key="1">
    <citation type="submission" date="2020-07" db="EMBL/GenBank/DDBJ databases">
        <title>Metarhizium humberi genome.</title>
        <authorList>
            <person name="Lysoe E."/>
        </authorList>
    </citation>
    <scope>NUCLEOTIDE SEQUENCE [LARGE SCALE GENOMIC DNA]</scope>
    <source>
        <strain evidence="2 3">ESALQ1638</strain>
    </source>
</reference>
<evidence type="ECO:0000259" key="1">
    <source>
        <dbReference type="Pfam" id="PF09994"/>
    </source>
</evidence>
<accession>A0A9P8M770</accession>
<evidence type="ECO:0000313" key="3">
    <source>
        <dbReference type="Proteomes" id="UP000764110"/>
    </source>
</evidence>
<dbReference type="PANTHER" id="PTHR33840:SF16">
    <property type="entry name" value="DUF2235 DOMAIN-CONTAINING PROTEIN"/>
    <property type="match status" value="1"/>
</dbReference>
<dbReference type="Proteomes" id="UP000764110">
    <property type="component" value="Unassembled WGS sequence"/>
</dbReference>
<dbReference type="EMBL" id="JACEFI010000022">
    <property type="protein sequence ID" value="KAH0593320.1"/>
    <property type="molecule type" value="Genomic_DNA"/>
</dbReference>
<organism evidence="2 3">
    <name type="scientific">Metarhizium humberi</name>
    <dbReference type="NCBI Taxonomy" id="2596975"/>
    <lineage>
        <taxon>Eukaryota</taxon>
        <taxon>Fungi</taxon>
        <taxon>Dikarya</taxon>
        <taxon>Ascomycota</taxon>
        <taxon>Pezizomycotina</taxon>
        <taxon>Sordariomycetes</taxon>
        <taxon>Hypocreomycetidae</taxon>
        <taxon>Hypocreales</taxon>
        <taxon>Clavicipitaceae</taxon>
        <taxon>Metarhizium</taxon>
    </lineage>
</organism>
<evidence type="ECO:0000313" key="2">
    <source>
        <dbReference type="EMBL" id="KAH0593320.1"/>
    </source>
</evidence>
<keyword evidence="3" id="KW-1185">Reference proteome</keyword>
<protein>
    <recommendedName>
        <fullName evidence="1">T6SS Phospholipase effector Tle1-like catalytic domain-containing protein</fullName>
    </recommendedName>
</protein>
<gene>
    <name evidence="2" type="ORF">MHUMG1_09042</name>
</gene>
<name>A0A9P8M770_9HYPO</name>
<comment type="caution">
    <text evidence="2">The sequence shown here is derived from an EMBL/GenBank/DDBJ whole genome shotgun (WGS) entry which is preliminary data.</text>
</comment>
<dbReference type="PANTHER" id="PTHR33840">
    <property type="match status" value="1"/>
</dbReference>
<sequence length="525" mass="59278">MSQFLAKSFRDKNGVDQPQIVYYNAGVGTESTWWGRHAGGALGVGLDEDVCEIYNFLAINYEEGDELFFFGFSRGAFTARAAAGLVCRVGLCETYMLHRFWEMYAVYQTLGPEELIENSEWVKSPHPESEAHFWLNVRGEMVPVKKGSGQDWFTDRYADNVSVKVVGVWDTVGALGIPSNTLWDVTTANQKYGFHDTRLNVKDVWKSHIENAFHALALDEHRASFPPTLWTLPADSDDVLIQCWFPGVHINVGGGNKDSIENKLSDLELLANITFAWMVDRCAPFLKFDSASQLKTLNLYVEAAVRVEQEYQTKMKGNSLGRVVDSLQGIYKTGGSTIRTPGAYFLDDPTKRLQLATNECIHPVVWLAKQEYNYRLTPLDGFERVVGPGGGHYFTKSYTPKETLYLMDKTKAVLAFPYRYFFPGKKKESPKIVVNLPEFVIPAKLSDDPELEHLESWERGLIIFAYRARTLTQNRNSPAAAKVSDAEAQAYLATIDKANGNLVKKQWSKIARREFPPPLKFLTDE</sequence>